<dbReference type="InterPro" id="IPR016186">
    <property type="entry name" value="C-type_lectin-like/link_sf"/>
</dbReference>
<dbReference type="OMA" id="WRITIAN"/>
<evidence type="ECO:0000313" key="5">
    <source>
        <dbReference type="Proteomes" id="UP001165740"/>
    </source>
</evidence>
<keyword evidence="2" id="KW-1133">Transmembrane helix</keyword>
<feature type="domain" description="C-type lectin" evidence="4">
    <location>
        <begin position="509"/>
        <end position="628"/>
    </location>
</feature>
<feature type="domain" description="C-type lectin" evidence="4">
    <location>
        <begin position="179"/>
        <end position="286"/>
    </location>
</feature>
<organism evidence="5 6">
    <name type="scientific">Biomphalaria glabrata</name>
    <name type="common">Bloodfluke planorb</name>
    <name type="synonym">Freshwater snail</name>
    <dbReference type="NCBI Taxonomy" id="6526"/>
    <lineage>
        <taxon>Eukaryota</taxon>
        <taxon>Metazoa</taxon>
        <taxon>Spiralia</taxon>
        <taxon>Lophotrochozoa</taxon>
        <taxon>Mollusca</taxon>
        <taxon>Gastropoda</taxon>
        <taxon>Heterobranchia</taxon>
        <taxon>Euthyneura</taxon>
        <taxon>Panpulmonata</taxon>
        <taxon>Hygrophila</taxon>
        <taxon>Lymnaeoidea</taxon>
        <taxon>Planorbidae</taxon>
        <taxon>Biomphalaria</taxon>
    </lineage>
</organism>
<evidence type="ECO:0000256" key="1">
    <source>
        <dbReference type="ARBA" id="ARBA00023157"/>
    </source>
</evidence>
<dbReference type="AlphaFoldDB" id="A0A9W2YCE2"/>
<protein>
    <submittedName>
        <fullName evidence="6">Macrophage mannose receptor 1-like</fullName>
    </submittedName>
</protein>
<keyword evidence="2" id="KW-0812">Transmembrane</keyword>
<accession>A0A9W2YCE2</accession>
<evidence type="ECO:0000256" key="3">
    <source>
        <dbReference type="SAM" id="SignalP"/>
    </source>
</evidence>
<keyword evidence="3" id="KW-0732">Signal</keyword>
<dbReference type="Proteomes" id="UP001165740">
    <property type="component" value="Chromosome 11"/>
</dbReference>
<dbReference type="SUPFAM" id="SSF56436">
    <property type="entry name" value="C-type lectin-like"/>
    <property type="match status" value="7"/>
</dbReference>
<reference evidence="6" key="1">
    <citation type="submission" date="2025-08" db="UniProtKB">
        <authorList>
            <consortium name="RefSeq"/>
        </authorList>
    </citation>
    <scope>IDENTIFICATION</scope>
</reference>
<dbReference type="SMART" id="SM00034">
    <property type="entry name" value="CLECT"/>
    <property type="match status" value="7"/>
</dbReference>
<keyword evidence="2" id="KW-0472">Membrane</keyword>
<feature type="domain" description="C-type lectin" evidence="4">
    <location>
        <begin position="40"/>
        <end position="146"/>
    </location>
</feature>
<dbReference type="InterPro" id="IPR001304">
    <property type="entry name" value="C-type_lectin-like"/>
</dbReference>
<evidence type="ECO:0000313" key="6">
    <source>
        <dbReference type="RefSeq" id="XP_055860397.1"/>
    </source>
</evidence>
<dbReference type="OrthoDB" id="6067009at2759"/>
<dbReference type="PROSITE" id="PS00615">
    <property type="entry name" value="C_TYPE_LECTIN_1"/>
    <property type="match status" value="2"/>
</dbReference>
<dbReference type="Pfam" id="PF00059">
    <property type="entry name" value="Lectin_C"/>
    <property type="match status" value="7"/>
</dbReference>
<keyword evidence="5" id="KW-1185">Reference proteome</keyword>
<feature type="signal peptide" evidence="3">
    <location>
        <begin position="1"/>
        <end position="28"/>
    </location>
</feature>
<dbReference type="Gene3D" id="3.10.100.10">
    <property type="entry name" value="Mannose-Binding Protein A, subunit A"/>
    <property type="match status" value="7"/>
</dbReference>
<feature type="domain" description="C-type lectin" evidence="4">
    <location>
        <begin position="669"/>
        <end position="798"/>
    </location>
</feature>
<name>A0A9W2YCE2_BIOGL</name>
<dbReference type="InterPro" id="IPR018378">
    <property type="entry name" value="C-type_lectin_CS"/>
</dbReference>
<dbReference type="InterPro" id="IPR050111">
    <property type="entry name" value="C-type_lectin/snaclec_domain"/>
</dbReference>
<dbReference type="GeneID" id="106053110"/>
<dbReference type="PROSITE" id="PS50041">
    <property type="entry name" value="C_TYPE_LECTIN_2"/>
    <property type="match status" value="7"/>
</dbReference>
<evidence type="ECO:0000259" key="4">
    <source>
        <dbReference type="PROSITE" id="PS50041"/>
    </source>
</evidence>
<dbReference type="InterPro" id="IPR016187">
    <property type="entry name" value="CTDL_fold"/>
</dbReference>
<evidence type="ECO:0000256" key="2">
    <source>
        <dbReference type="SAM" id="Phobius"/>
    </source>
</evidence>
<sequence length="1188" mass="134920">MESNAVHRYSQLLVILGLVCSHFSGATGRYDSCGQGWIQYKNYCYLLVESNLTWSEAKSKCLQRSSELTSIHSQEENQFILSRLPKNSRFWIGLESLKPGKDNHWTDNSSLNFLGFSAWSEALWKLSSGLCVYIEEKSGDWKTSDCLYISDSGYICKRHVNNEPVDTQSQFKVACTGESSRTCYTLYTESIPWEEAQRLCREQNQSLVTITDRQTFTHIQTVLGAHSISIWTGLSFYNGSLQWDSGIGKDPYPWISGDMVRLGCVALTSFVWETQDCNTSLPFMCEDRQDTSSDISTSRRSGASIIRSELSTQWMSGLYPLLTNTSNEILIDTEESDGSAPGYDRLRSLVIRQARVRPSCPTDWIQSLGICFKVISEAESWHVARHHCESLGADLPSIHSEVQNEYITFIRSKTNGNVWIGLHDLSNETVFEWTDGTPFNFSRWAPTKPNGLSIAEDCVELYHNGLWNDINCYTTRPYICVKKLGSTTIRPFMTTTEAPRCAESGWLYHGGFCYFISDETKTWSEAQDVCRNKGAELVSVHSQDENNFLLYQLRRRNVYHTYYWIGLFKKTTKVFRWSDESPFDFVAWNGGEIQWFGLLFPHVCARTKSEHALWFSSNCSEAFKFICKKSNSSAVTLPFRLTTIASITNPTVQLESVCPKRFFSRDDVSKCVYIGGYHDKSLLTWDEAKETCSNMSSLTKVQLASITSAEEQAFLNVLMGFVDNPAWIGLKSSEFGDVSDWQDNSRVNFSNWLDEQFQYDEGSSDRELCVQILGKNFFETLGKWYRGDCESKADYICETEKLYIPVVVTSDSTLTSIPATAPGFPKSSATLLLCPKKFQKFHTFCYLVVSHLETWDEARTSCEARGADLAKTEHILQLSKITLLLADYGVKKQAWIGIKQTNGSRFHWTDGKPVRRFFWRDEKNSFNSSGGLKTFCVSLFDSKWIRSDCNEKQPYICQTKLVRPTATVPLHNNQTLCKDGKSVQHGEYCYLKTKHQVSWSEADHVCRHRGMQLVSIHSNSQTDFLVNYTQHTSETLYYWIGLVSYKNGSFHWADGSSMTYINWDEDSSENSKHSDEKCAVMDSKKGRWYPVDCFTQSHGYICSSHAKNVNMLAGSEHLGSSISGGGVAAIVIVVLSACCLFIFALVYAVRRRTRRPASDGQVLQSNGFDNRLYVCSDHVNEEESLACS</sequence>
<feature type="domain" description="C-type lectin" evidence="4">
    <location>
        <begin position="367"/>
        <end position="481"/>
    </location>
</feature>
<dbReference type="CDD" id="cd00037">
    <property type="entry name" value="CLECT"/>
    <property type="match status" value="7"/>
</dbReference>
<gene>
    <name evidence="6" type="primary">LOC106053110</name>
</gene>
<proteinExistence type="predicted"/>
<feature type="domain" description="C-type lectin" evidence="4">
    <location>
        <begin position="985"/>
        <end position="1093"/>
    </location>
</feature>
<feature type="chain" id="PRO_5040972895" evidence="3">
    <location>
        <begin position="29"/>
        <end position="1188"/>
    </location>
</feature>
<dbReference type="RefSeq" id="XP_055860397.1">
    <property type="nucleotide sequence ID" value="XM_056004422.1"/>
</dbReference>
<feature type="domain" description="C-type lectin" evidence="4">
    <location>
        <begin position="841"/>
        <end position="958"/>
    </location>
</feature>
<dbReference type="PANTHER" id="PTHR22803">
    <property type="entry name" value="MANNOSE, PHOSPHOLIPASE, LECTIN RECEPTOR RELATED"/>
    <property type="match status" value="1"/>
</dbReference>
<feature type="transmembrane region" description="Helical" evidence="2">
    <location>
        <begin position="1127"/>
        <end position="1149"/>
    </location>
</feature>
<keyword evidence="1" id="KW-1015">Disulfide bond</keyword>